<dbReference type="Pfam" id="PF06963">
    <property type="entry name" value="FPN1"/>
    <property type="match status" value="1"/>
</dbReference>
<feature type="region of interest" description="Disordered" evidence="7">
    <location>
        <begin position="75"/>
        <end position="113"/>
    </location>
</feature>
<dbReference type="PANTHER" id="PTHR11660">
    <property type="entry name" value="SOLUTE CARRIER FAMILY 40 MEMBER"/>
    <property type="match status" value="1"/>
</dbReference>
<name>A0A915IY49_ROMCU</name>
<evidence type="ECO:0000256" key="2">
    <source>
        <dbReference type="ARBA" id="ARBA00022448"/>
    </source>
</evidence>
<keyword evidence="6" id="KW-0406">Ion transport</keyword>
<evidence type="ECO:0000256" key="7">
    <source>
        <dbReference type="SAM" id="MobiDB-lite"/>
    </source>
</evidence>
<keyword evidence="4 6" id="KW-1133">Transmembrane helix</keyword>
<keyword evidence="2 6" id="KW-0813">Transport</keyword>
<dbReference type="GO" id="GO:0016020">
    <property type="term" value="C:membrane"/>
    <property type="evidence" value="ECO:0007669"/>
    <property type="project" value="UniProtKB-SubCell"/>
</dbReference>
<evidence type="ECO:0000313" key="9">
    <source>
        <dbReference type="WBParaSite" id="nRc.2.0.1.t19025-RA"/>
    </source>
</evidence>
<dbReference type="PANTHER" id="PTHR11660:SF57">
    <property type="entry name" value="SOLUTE CARRIER FAMILY 40 MEMBER"/>
    <property type="match status" value="1"/>
</dbReference>
<evidence type="ECO:0000256" key="3">
    <source>
        <dbReference type="ARBA" id="ARBA00022692"/>
    </source>
</evidence>
<proteinExistence type="inferred from homology"/>
<dbReference type="WBParaSite" id="nRc.2.0.1.t19025-RA">
    <property type="protein sequence ID" value="nRc.2.0.1.t19025-RA"/>
    <property type="gene ID" value="nRc.2.0.1.g19025"/>
</dbReference>
<comment type="function">
    <text evidence="6">May be involved in iron transport and iron homeostasis.</text>
</comment>
<dbReference type="Proteomes" id="UP000887565">
    <property type="component" value="Unplaced"/>
</dbReference>
<comment type="subcellular location">
    <subcellularLocation>
        <location evidence="1 6">Membrane</location>
        <topology evidence="1 6">Multi-pass membrane protein</topology>
    </subcellularLocation>
</comment>
<keyword evidence="3 6" id="KW-0812">Transmembrane</keyword>
<evidence type="ECO:0000256" key="1">
    <source>
        <dbReference type="ARBA" id="ARBA00004141"/>
    </source>
</evidence>
<reference evidence="9" key="1">
    <citation type="submission" date="2022-11" db="UniProtKB">
        <authorList>
            <consortium name="WormBaseParasite"/>
        </authorList>
    </citation>
    <scope>IDENTIFICATION</scope>
</reference>
<protein>
    <recommendedName>
        <fullName evidence="6">Solute carrier family 40 member</fullName>
    </recommendedName>
</protein>
<feature type="compositionally biased region" description="Basic and acidic residues" evidence="7">
    <location>
        <begin position="76"/>
        <end position="97"/>
    </location>
</feature>
<comment type="similarity">
    <text evidence="6">Belongs to the ferroportin (FP) (TC 2.A.100) family. SLC40A subfamily.</text>
</comment>
<evidence type="ECO:0000256" key="6">
    <source>
        <dbReference type="RuleBase" id="RU365065"/>
    </source>
</evidence>
<keyword evidence="8" id="KW-1185">Reference proteome</keyword>
<organism evidence="8 9">
    <name type="scientific">Romanomermis culicivorax</name>
    <name type="common">Nematode worm</name>
    <dbReference type="NCBI Taxonomy" id="13658"/>
    <lineage>
        <taxon>Eukaryota</taxon>
        <taxon>Metazoa</taxon>
        <taxon>Ecdysozoa</taxon>
        <taxon>Nematoda</taxon>
        <taxon>Enoplea</taxon>
        <taxon>Dorylaimia</taxon>
        <taxon>Mermithida</taxon>
        <taxon>Mermithoidea</taxon>
        <taxon>Mermithidae</taxon>
        <taxon>Romanomermis</taxon>
    </lineage>
</organism>
<comment type="caution">
    <text evidence="6">Lacks conserved residue(s) required for the propagation of feature annotation.</text>
</comment>
<accession>A0A915IY49</accession>
<evidence type="ECO:0000256" key="5">
    <source>
        <dbReference type="ARBA" id="ARBA00023136"/>
    </source>
</evidence>
<evidence type="ECO:0000256" key="4">
    <source>
        <dbReference type="ARBA" id="ARBA00022989"/>
    </source>
</evidence>
<dbReference type="InterPro" id="IPR009716">
    <property type="entry name" value="Ferroportin-1"/>
</dbReference>
<sequence length="113" mass="12568">MADLAITQIMQEQIIDNERGVINGVQHSLNQLLNMIKDILVILLPDPRTFGILIIISCFSVCSGFLSYLIFAGKSPDSDVAKRSPERQKTPKEEEKMLFTGQQTNDVGTNSEV</sequence>
<feature type="compositionally biased region" description="Polar residues" evidence="7">
    <location>
        <begin position="100"/>
        <end position="113"/>
    </location>
</feature>
<dbReference type="GO" id="GO:0005381">
    <property type="term" value="F:iron ion transmembrane transporter activity"/>
    <property type="evidence" value="ECO:0007669"/>
    <property type="project" value="UniProtKB-UniRule"/>
</dbReference>
<dbReference type="AlphaFoldDB" id="A0A915IY49"/>
<evidence type="ECO:0000313" key="8">
    <source>
        <dbReference type="Proteomes" id="UP000887565"/>
    </source>
</evidence>
<feature type="transmembrane region" description="Helical" evidence="6">
    <location>
        <begin position="50"/>
        <end position="73"/>
    </location>
</feature>
<keyword evidence="5 6" id="KW-0472">Membrane</keyword>